<comment type="caution">
    <text evidence="1">The sequence shown here is derived from an EMBL/GenBank/DDBJ whole genome shotgun (WGS) entry which is preliminary data.</text>
</comment>
<dbReference type="RefSeq" id="WP_285869779.1">
    <property type="nucleotide sequence ID" value="NZ_JARFYM010000013.1"/>
</dbReference>
<gene>
    <name evidence="1" type="ORF">PY649_17150</name>
</gene>
<reference evidence="1" key="1">
    <citation type="submission" date="2023-06" db="EMBL/GenBank/DDBJ databases">
        <title>Phylogenetic Diversity of Rhizobium strains.</title>
        <authorList>
            <person name="Moura F.T."/>
            <person name="Helene L.C.F."/>
            <person name="Hungria M."/>
        </authorList>
    </citation>
    <scope>NUCLEOTIDE SEQUENCE</scope>
    <source>
        <strain evidence="1">CCGE526</strain>
    </source>
</reference>
<dbReference type="EMBL" id="JARFYM010000013">
    <property type="protein sequence ID" value="MDL2400637.1"/>
    <property type="molecule type" value="Genomic_DNA"/>
</dbReference>
<evidence type="ECO:0000313" key="1">
    <source>
        <dbReference type="EMBL" id="MDL2400637.1"/>
    </source>
</evidence>
<dbReference type="Proteomes" id="UP001172645">
    <property type="component" value="Unassembled WGS sequence"/>
</dbReference>
<name>A0ABT7JXJ1_9HYPH</name>
<organism evidence="1 2">
    <name type="scientific">Rhizobium mayense</name>
    <dbReference type="NCBI Taxonomy" id="1312184"/>
    <lineage>
        <taxon>Bacteria</taxon>
        <taxon>Pseudomonadati</taxon>
        <taxon>Pseudomonadota</taxon>
        <taxon>Alphaproteobacteria</taxon>
        <taxon>Hyphomicrobiales</taxon>
        <taxon>Rhizobiaceae</taxon>
        <taxon>Rhizobium/Agrobacterium group</taxon>
        <taxon>Rhizobium</taxon>
    </lineage>
</organism>
<keyword evidence="2" id="KW-1185">Reference proteome</keyword>
<accession>A0ABT7JXJ1</accession>
<evidence type="ECO:0000313" key="2">
    <source>
        <dbReference type="Proteomes" id="UP001172645"/>
    </source>
</evidence>
<sequence>MIFVGQWPMKLMWTKDDIAFYFVHEATYQPVYTVEIHTPDGVISVMAEPEMVGDALYLRGFHIQGEDISMNDLGAHRLRNLADIAMEDMDCHELVVEGAVRTTGAGRGRKPRPVRFARRNIPSP</sequence>
<proteinExistence type="predicted"/>
<protein>
    <submittedName>
        <fullName evidence="1">Uncharacterized protein</fullName>
    </submittedName>
</protein>